<dbReference type="NCBIfam" id="NF003417">
    <property type="entry name" value="PRK04813.1"/>
    <property type="match status" value="4"/>
</dbReference>
<dbReference type="PROSITE" id="PS00012">
    <property type="entry name" value="PHOSPHOPANTETHEINE"/>
    <property type="match status" value="3"/>
</dbReference>
<dbReference type="InterPro" id="IPR006162">
    <property type="entry name" value="Ppantetheine_attach_site"/>
</dbReference>
<feature type="domain" description="Carrier" evidence="5">
    <location>
        <begin position="1567"/>
        <end position="1642"/>
    </location>
</feature>
<dbReference type="PROSITE" id="PS50075">
    <property type="entry name" value="CARRIER"/>
    <property type="match status" value="4"/>
</dbReference>
<dbReference type="Gene3D" id="3.40.50.12780">
    <property type="entry name" value="N-terminal domain of ligase-like"/>
    <property type="match status" value="4"/>
</dbReference>
<dbReference type="Gene3D" id="3.30.559.30">
    <property type="entry name" value="Nonribosomal peptide synthetase, condensation domain"/>
    <property type="match status" value="3"/>
</dbReference>
<dbReference type="FunFam" id="3.30.300.30:FF:000015">
    <property type="entry name" value="Nonribosomal peptide synthase SidD"/>
    <property type="match status" value="3"/>
</dbReference>
<protein>
    <submittedName>
        <fullName evidence="6">Amino acid adenylation</fullName>
    </submittedName>
</protein>
<dbReference type="PANTHER" id="PTHR45527:SF1">
    <property type="entry name" value="FATTY ACID SYNTHASE"/>
    <property type="match status" value="1"/>
</dbReference>
<evidence type="ECO:0000256" key="1">
    <source>
        <dbReference type="ARBA" id="ARBA00001957"/>
    </source>
</evidence>
<dbReference type="InterPro" id="IPR001242">
    <property type="entry name" value="Condensation_dom"/>
</dbReference>
<dbReference type="SUPFAM" id="SSF47336">
    <property type="entry name" value="ACP-like"/>
    <property type="match status" value="4"/>
</dbReference>
<dbReference type="Gene3D" id="1.10.1200.10">
    <property type="entry name" value="ACP-like"/>
    <property type="match status" value="4"/>
</dbReference>
<dbReference type="Pfam" id="PF00550">
    <property type="entry name" value="PP-binding"/>
    <property type="match status" value="4"/>
</dbReference>
<dbReference type="Pfam" id="PF00668">
    <property type="entry name" value="Condensation"/>
    <property type="match status" value="3"/>
</dbReference>
<dbReference type="InterPro" id="IPR025110">
    <property type="entry name" value="AMP-bd_C"/>
</dbReference>
<dbReference type="Pfam" id="PF13193">
    <property type="entry name" value="AMP-binding_C"/>
    <property type="match status" value="3"/>
</dbReference>
<organism evidence="6 7">
    <name type="scientific">Chlorobium ferrooxidans DSM 13031</name>
    <dbReference type="NCBI Taxonomy" id="377431"/>
    <lineage>
        <taxon>Bacteria</taxon>
        <taxon>Pseudomonadati</taxon>
        <taxon>Chlorobiota</taxon>
        <taxon>Chlorobiia</taxon>
        <taxon>Chlorobiales</taxon>
        <taxon>Chlorobiaceae</taxon>
        <taxon>Chlorobium/Pelodictyon group</taxon>
        <taxon>Chlorobium</taxon>
    </lineage>
</organism>
<dbReference type="SUPFAM" id="SSF52777">
    <property type="entry name" value="CoA-dependent acyltransferases"/>
    <property type="match status" value="6"/>
</dbReference>
<dbReference type="InterPro" id="IPR009081">
    <property type="entry name" value="PP-bd_ACP"/>
</dbReference>
<keyword evidence="4" id="KW-0436">Ligase</keyword>
<feature type="domain" description="Carrier" evidence="5">
    <location>
        <begin position="512"/>
        <end position="586"/>
    </location>
</feature>
<dbReference type="SMART" id="SM00823">
    <property type="entry name" value="PKS_PP"/>
    <property type="match status" value="4"/>
</dbReference>
<feature type="domain" description="Carrier" evidence="5">
    <location>
        <begin position="3686"/>
        <end position="3770"/>
    </location>
</feature>
<dbReference type="GO" id="GO:0016874">
    <property type="term" value="F:ligase activity"/>
    <property type="evidence" value="ECO:0007669"/>
    <property type="project" value="UniProtKB-KW"/>
</dbReference>
<dbReference type="GO" id="GO:0005737">
    <property type="term" value="C:cytoplasm"/>
    <property type="evidence" value="ECO:0007669"/>
    <property type="project" value="TreeGrafter"/>
</dbReference>
<dbReference type="InterPro" id="IPR036736">
    <property type="entry name" value="ACP-like_sf"/>
</dbReference>
<dbReference type="PROSITE" id="PS00455">
    <property type="entry name" value="AMP_BINDING"/>
    <property type="match status" value="4"/>
</dbReference>
<dbReference type="InterPro" id="IPR036291">
    <property type="entry name" value="NAD(P)-bd_dom_sf"/>
</dbReference>
<evidence type="ECO:0000313" key="7">
    <source>
        <dbReference type="Proteomes" id="UP000004162"/>
    </source>
</evidence>
<dbReference type="InterPro" id="IPR045851">
    <property type="entry name" value="AMP-bd_C_sf"/>
</dbReference>
<reference evidence="6 7" key="2">
    <citation type="submission" date="2006-07" db="EMBL/GenBank/DDBJ databases">
        <title>Sequencing of the draft genome and assembly of Chlorobium ferroxidans DSM 13031.</title>
        <authorList>
            <consortium name="US DOE Joint Genome Institute (JGI-PGF)"/>
            <person name="Copeland A."/>
            <person name="Lucas S."/>
            <person name="Lapidus A."/>
            <person name="Barry K."/>
            <person name="Glavina del Rio T."/>
            <person name="Dalin E."/>
            <person name="Tice H."/>
            <person name="Bruce D."/>
            <person name="Pitluck S."/>
            <person name="Richardson P."/>
        </authorList>
    </citation>
    <scope>NUCLEOTIDE SEQUENCE [LARGE SCALE GENOMIC DNA]</scope>
    <source>
        <strain evidence="6 7">DSM 13031</strain>
    </source>
</reference>
<dbReference type="GO" id="GO:0043041">
    <property type="term" value="P:amino acid activation for nonribosomal peptide biosynthetic process"/>
    <property type="evidence" value="ECO:0007669"/>
    <property type="project" value="TreeGrafter"/>
</dbReference>
<dbReference type="SUPFAM" id="SSF51735">
    <property type="entry name" value="NAD(P)-binding Rossmann-fold domains"/>
    <property type="match status" value="1"/>
</dbReference>
<dbReference type="Pfam" id="PF00501">
    <property type="entry name" value="AMP-binding"/>
    <property type="match status" value="4"/>
</dbReference>
<dbReference type="InterPro" id="IPR020806">
    <property type="entry name" value="PKS_PP-bd"/>
</dbReference>
<gene>
    <name evidence="6" type="ORF">CferDRAFT_0914</name>
</gene>
<dbReference type="PANTHER" id="PTHR45527">
    <property type="entry name" value="NONRIBOSOMAL PEPTIDE SYNTHETASE"/>
    <property type="match status" value="1"/>
</dbReference>
<dbReference type="Proteomes" id="UP000004162">
    <property type="component" value="Unassembled WGS sequence"/>
</dbReference>
<evidence type="ECO:0000313" key="6">
    <source>
        <dbReference type="EMBL" id="EAT58876.1"/>
    </source>
</evidence>
<proteinExistence type="predicted"/>
<name>Q0YRE6_9CHLB</name>
<dbReference type="CDD" id="cd05930">
    <property type="entry name" value="A_NRPS"/>
    <property type="match status" value="4"/>
</dbReference>
<evidence type="ECO:0000256" key="3">
    <source>
        <dbReference type="ARBA" id="ARBA00022553"/>
    </source>
</evidence>
<reference evidence="6 7" key="1">
    <citation type="submission" date="2006-07" db="EMBL/GenBank/DDBJ databases">
        <title>Annotation of the draft genome assembly of Chlorobium ferroxidans DSM 13031.</title>
        <authorList>
            <consortium name="US DOE Joint Genome Institute (JGI-ORNL)"/>
            <person name="Larimer F."/>
            <person name="Land M."/>
            <person name="Hauser L."/>
        </authorList>
    </citation>
    <scope>NUCLEOTIDE SEQUENCE [LARGE SCALE GENOMIC DNA]</scope>
    <source>
        <strain evidence="6 7">DSM 13031</strain>
    </source>
</reference>
<dbReference type="GO" id="GO:0044550">
    <property type="term" value="P:secondary metabolite biosynthetic process"/>
    <property type="evidence" value="ECO:0007669"/>
    <property type="project" value="TreeGrafter"/>
</dbReference>
<dbReference type="Gene3D" id="3.40.50.720">
    <property type="entry name" value="NAD(P)-binding Rossmann-like Domain"/>
    <property type="match status" value="1"/>
</dbReference>
<sequence length="4189" mass="461029">MLYQKKIDDYFKLLASSHPSAPAIITDELLLTYGELDALSDRLAIALQIRGSAFQESIGVLTDRSASLPAAFLAILKAGGVYVPMAADLPPERLANMAEQASIRRIVALDGLEIPPALTTVLLRNGATSPSDALLRPEALISGVKTIFTPSERNSGTNALAAILFTSGSSGTPKGVPLTHAACINMVLGHIEAHHITAEDRILLSSSPVFILGFRTLCIPLISGSAFVPVSRSVIDRPDLLIELMSRHHVSIALFTPSYLHILNRALPEGLRCIITAGEMANADDARYYARYVDYWNIHGATEVCGTICMHHVDPDETGAVLSGRPFLNTLVYLLDEEGNEVPTGEIGEVHVVGVGLSPGYLKQPELNAEYFIETRYGRAFRSRDLARWNADGELETLGRSDNVVKISGQTVSLDEIELSLQRHPSVTIAKVVPHKGRLYAFVESPGSRDAEGVVWREFLLRTLPSYMIPAHITVMEKMPLSSAGKVDQRTLQQLAEGLLVHREGDEGVSTPPDGVLEQAIACIWEEALAIRPIMREQNFFAAGGTSLLAIAVSQRLHQLGYNVPVQMVLSSLSVKALAEQIVSMEEEEASPIRQSDFPDENLATADQEDFWIASEIGLAPAASHIARLLRVQGRQYSPEEWQSAWAHLLERHTALRTALYADEKGRVRWRSVGIEELSLDRGLRIDHCRSLGEARSIAAQRVNERFRLDNPPLSRAGLIWVDEGSETLFWFVLHHALVDGASARLLQDDLLSLLGKRELPPAPDGIAMAGIAEQHYLRSAQRERDRLFWMSRFDELAERDSGAFSDYVTERQRPALPGGEGAEPLLEQLDGDTVLRLSRMAKSCGIGLHALLLAILSSEIRRRTGRSDILVGSGITIRPAGGESAIGHFVNVVPVILFNQSDIPFSEDLRNTQSALTETVEHAAYPAGMLYREFRKRHPDLRSPSRTSLFDIALTAIPSRSSSDQESGLRLEPLTLAGEMEHPAAGLDLSFSHEPSSGSEGGLNLLLSWNPDVCSIDGARSWLASFAAWARWLAEKPERLEHPLPALLPFETELLQRWEEGEIKPRPNLRSHELFEALVERNPARTAIICPNRSETFRELDARANGIADSLVSHGVVRGCTVGVLASTPENLPAAVLGIWKAGGTYLPFAADTPAARLALMAKDAAANHLVVLDALKVPDALYSEVACIIHSGECPPTLLRPESDGSADDIAYIIYTSGTTGTPKGVPVSHAAYVNAILGVAERLGLRDDDRIALVSTMVFDASLWELGHGLLNGIAMVPVPPALREDPWQMKPYYREQGVTVAFHTPSYLRVSEKLPFEGLRILLTGGEAPNHHDMAIYAGRLAFWNFYGPTEATIVVSGALIAADTDSRVPLPVGAPLANMRISIRRHDGSPVPPGAEGEIWLGGIGIARGYLNHPEESERHFVQGADGTFYRSGDYGRWSAEGQLEINGRIDQQVKLNGQRVEPGEIEQMLSLHPAVVNAVVLADQLNNGVKVLRAFVQPENIALFSESELLEYLAGRLPQHMVPASIMAVEAIPLNPSGKIDREQLFRYAKEQRRSAVQEDVPGSPIEQQIGNIWAEVLGHERVVGSDNFFALGGNSLLAVTVAHRISRTFGVQLSARALFAAPTLRAFAEKTVSLPALAGVEDLAEESEVASEGEHEFWIAHSAGLDTRNFIIPVHYLVDREITADRLRSAWAVLVRRHEGLRSFFESDESGRLRRHSARDMEWTLESEEVYSTSDALLRIREHQFSELSMSAAPLWRAGFVDVSGEKMRFFWLALHHSIGDGQSIATLFSELARLLDGAVLSPHSPGGGVFAAREQNYLASGEADDDARYWKNLLEGVPDAAFEEWPLDMARSSRSLPGSHRFELLLDRETSEALKTIARDHDATLHSLVLTLLSLEAGRRSGRSDIMIGTTASVRERESDSQIIAYGVNMLPLHLKRERMQTFGDRLHATQHDLSEALQHARLPFARIYRSFWNEHPELRNPQRYPLFDIAVTENPGGRKDGAARYFTVAGKGTAPVRYEYTGASPGQDMVLIHENLEGGEILLQWHVNAALYTAETAGMWLEAVKGWAHWLAEDPRHAARPIPELLEEELRLLEIWQQGEIVERPELCFHQLFESVTDRPGQAGRAAVISPDRLITYRELDEEACVIAAALSERGVTRGEVVAVLSGRSKHLPAALLGIWKRGAIYLPLSTELPPERMSFMAEDAGVAQLIALDGAAVPELLARLFAEPLRPEELPEAFRRQHSSRVLHPAIPEDTAYILYTSGSTGLPKGTMIAHKSLVNMVLGAAGMLGCNCDDRTLLFASPSFDVSLSDIGVPLSSGGAICAVPGKIIESPNRFLEFLEEMQVTIADITPTYLGLFEGMELPSSLRVLVTGGEAPLPAEVKRYASKLSYFNAYGPTENTITSTMGLLKGDELRFFAAGRPLPNTALYICNEAGDYLPPGVSGEIRLGGEGISQGYLNRPELTAASFLGTSSGRLYRTGDLGRWHRDGTVEIIGRIDDQVKLNGIRIELGEIEYALTMHPAISQAVVLLDAPSGGSKSLWGVVRLTPGEEMPGRDELKTFLAERLPSHMIPSGVISVESIPLMVSGKVDRVALLALLEDHPFSSGLTPPEDELERCIAGIWSDLLRRSPIHREDNFFALGGHSLLAIAVAHRLQQSLGKEVPARELFAEPTLAGFSQRVRELNGAEGADDARTDLATEGQREFWTAERAGLGTSGFNIPLALLLHGEKRSAEKWRALWNELVERHEALRTGFYEDEAGNLRRVNADKVDAALELCSASSLEEARALVISFQSAPFSMSVPGLWRAGLIEVGGSNQTVFWLVMHHAVGDGLSLGILIDELTALLFRGSAPALLKTGLDRPAAREAAYLESNAAIQDAEYWQHVMAALLKSAPEAFDEWPLDKLRPNLRAASSSPGSHCFRTRLEPAMANALRLIAKRNRSTLHAFMLCLLGLEVRRRTGRNRFMIGTAASTRHSLDEMRTVGYFINMLPLVFHAPESASTDAAVQDMQQQLAEALQHVRYPFARIYSDFRRNHELSRHPGRYPLFDIAVTENPALSQPDKTEPLFSGLALPGTGITDYELRRNAPAQDMVLVHEGEADGGLVITWYVNAALYRESSARTWFDSLTGWMRYFSQNQESTALPPPLLLPEEDELLAGWQRGVLRNWPANSLPERIAQIASLFPERTALVTKEGDESFGMINTRADFLARALFRLEVHHGECVGVLTERSVALPETVLAIWKAGACYLPLTADLPAERLLFMAREAGVRKIIALDRLAVPAELSSLEFHIVRPEEIIPDAARSEDGDRPLSPDDPAYIIFTSGSTGVPKGVVLSHRGLINLGFGEAGIFNLCSEDRVMQISSPSFDLWISDLAVAWSLGAALVPVRREEMNDISGMHELMRRRGVTIATMSPSYLRLFEQADFPAMLRLIMTVGEPPLQEDLHYYSARLAYMNGYGPSEATAASTVGLILPDADQIHAGRPLPNTTVYISGEGGKPLPPGVTGEVWVGGAGLAAGYLNRPDLTAQAFVLVNGERRYRTGDLGRWLRSGELQILGRADSQVKLRGQRVELGEIEHRLASRPGIQQAVAVVETLADSTQRLCSFVVVDEQAEMPSSREWLSWLSATLPSYMIPASIVRIAALPLTPAGKVDRQALLDLQAEMALSLDEGITDTTTLSQRTPPQSATEKRIAEVWSELLRKPLVAREESFFELGGDSLRAIAVINRLGREFECTVNNLYEHPVLSDFALLCRPRPDHLRQHLQRLCSQERNEERCKEDNDREEEDAVRLQRALYEERVRADLKRDLQPRASYRHILLTGATGYLGSYLLRELLEESGVGVTVIVRGSDSAEGRVRLERVLGWYFGRDASRSLLDNPRLHVLSGDLRHPELLLADGHYAQLSESIDAVYHCAANVNHIGHYRDFLADNVEATRHLLRLAAGRKNESADFHFVSTLSVSASALSGGLRLFSEYDPPPEVLDDNYYIRSKQEAERLVIAYRTELPNCTIHRVGNISFASEGSQLQQNIRDNAFFRQLSAFLRLGVVPAVLPASLSHVDLVARSITALAYKESLANEIHHIETSRPDSLAEVILSTGGMKERVRACSFGDFLRRLQEAVEEPEMESAVAETVENFRLQSASPALAGRQHVMVVSKRTRLLLERFGIVWPSIPKEGLNALLDMAMEVAGR</sequence>
<dbReference type="RefSeq" id="WP_006366502.1">
    <property type="nucleotide sequence ID" value="NZ_AASE01000011.1"/>
</dbReference>
<dbReference type="InterPro" id="IPR020845">
    <property type="entry name" value="AMP-binding_CS"/>
</dbReference>
<feature type="domain" description="Carrier" evidence="5">
    <location>
        <begin position="2619"/>
        <end position="2694"/>
    </location>
</feature>
<comment type="cofactor">
    <cofactor evidence="1">
        <name>pantetheine 4'-phosphate</name>
        <dbReference type="ChEBI" id="CHEBI:47942"/>
    </cofactor>
</comment>
<dbReference type="EMBL" id="AASE01000011">
    <property type="protein sequence ID" value="EAT58876.1"/>
    <property type="molecule type" value="Genomic_DNA"/>
</dbReference>
<dbReference type="InterPro" id="IPR000873">
    <property type="entry name" value="AMP-dep_synth/lig_dom"/>
</dbReference>
<dbReference type="InterPro" id="IPR013120">
    <property type="entry name" value="FAR_NAD-bd"/>
</dbReference>
<accession>Q0YRE6</accession>
<evidence type="ECO:0000256" key="2">
    <source>
        <dbReference type="ARBA" id="ARBA00022450"/>
    </source>
</evidence>
<comment type="caution">
    <text evidence="6">The sequence shown here is derived from an EMBL/GenBank/DDBJ whole genome shotgun (WGS) entry which is preliminary data.</text>
</comment>
<evidence type="ECO:0000256" key="4">
    <source>
        <dbReference type="ARBA" id="ARBA00022598"/>
    </source>
</evidence>
<dbReference type="Gene3D" id="3.30.559.10">
    <property type="entry name" value="Chloramphenicol acetyltransferase-like domain"/>
    <property type="match status" value="3"/>
</dbReference>
<evidence type="ECO:0000259" key="5">
    <source>
        <dbReference type="PROSITE" id="PS50075"/>
    </source>
</evidence>
<keyword evidence="7" id="KW-1185">Reference proteome</keyword>
<keyword evidence="2" id="KW-0596">Phosphopantetheine</keyword>
<dbReference type="Gene3D" id="3.30.300.30">
    <property type="match status" value="4"/>
</dbReference>
<dbReference type="CDD" id="cd05235">
    <property type="entry name" value="SDR_e1"/>
    <property type="match status" value="1"/>
</dbReference>
<dbReference type="SUPFAM" id="SSF56801">
    <property type="entry name" value="Acetyl-CoA synthetase-like"/>
    <property type="match status" value="4"/>
</dbReference>
<dbReference type="Pfam" id="PF07993">
    <property type="entry name" value="NAD_binding_4"/>
    <property type="match status" value="1"/>
</dbReference>
<keyword evidence="3" id="KW-0597">Phosphoprotein</keyword>
<dbReference type="NCBIfam" id="TIGR01733">
    <property type="entry name" value="AA-adenyl-dom"/>
    <property type="match status" value="3"/>
</dbReference>
<dbReference type="GO" id="GO:0031177">
    <property type="term" value="F:phosphopantetheine binding"/>
    <property type="evidence" value="ECO:0007669"/>
    <property type="project" value="InterPro"/>
</dbReference>
<dbReference type="InterPro" id="IPR023213">
    <property type="entry name" value="CAT-like_dom_sf"/>
</dbReference>
<dbReference type="InterPro" id="IPR010080">
    <property type="entry name" value="Thioester_reductase-like_dom"/>
</dbReference>
<dbReference type="InterPro" id="IPR010071">
    <property type="entry name" value="AA_adenyl_dom"/>
</dbReference>
<dbReference type="OrthoDB" id="4317020at2"/>
<dbReference type="InterPro" id="IPR042099">
    <property type="entry name" value="ANL_N_sf"/>
</dbReference>